<keyword evidence="3" id="KW-0648">Protein biosynthesis</keyword>
<feature type="compositionally biased region" description="Polar residues" evidence="4">
    <location>
        <begin position="383"/>
        <end position="398"/>
    </location>
</feature>
<evidence type="ECO:0000256" key="2">
    <source>
        <dbReference type="ARBA" id="ARBA00022540"/>
    </source>
</evidence>
<dbReference type="Pfam" id="PF05198">
    <property type="entry name" value="IF3_N"/>
    <property type="match status" value="1"/>
</dbReference>
<dbReference type="PANTHER" id="PTHR10938">
    <property type="entry name" value="TRANSLATION INITIATION FACTOR IF-3"/>
    <property type="match status" value="1"/>
</dbReference>
<feature type="compositionally biased region" description="Polar residues" evidence="4">
    <location>
        <begin position="469"/>
        <end position="484"/>
    </location>
</feature>
<feature type="domain" description="Translation initiation factor 3 N-terminal" evidence="5">
    <location>
        <begin position="92"/>
        <end position="157"/>
    </location>
</feature>
<comment type="similarity">
    <text evidence="1">Belongs to the IF-3 family.</text>
</comment>
<dbReference type="SUPFAM" id="SSF55200">
    <property type="entry name" value="Translation initiation factor IF3, C-terminal domain"/>
    <property type="match status" value="1"/>
</dbReference>
<keyword evidence="2" id="KW-0396">Initiation factor</keyword>
<dbReference type="InterPro" id="IPR001288">
    <property type="entry name" value="Translation_initiation_fac_3"/>
</dbReference>
<dbReference type="NCBIfam" id="TIGR00168">
    <property type="entry name" value="infC"/>
    <property type="match status" value="1"/>
</dbReference>
<dbReference type="GO" id="GO:0032790">
    <property type="term" value="P:ribosome disassembly"/>
    <property type="evidence" value="ECO:0007669"/>
    <property type="project" value="TreeGrafter"/>
</dbReference>
<feature type="compositionally biased region" description="Basic and acidic residues" evidence="4">
    <location>
        <begin position="325"/>
        <end position="336"/>
    </location>
</feature>
<feature type="region of interest" description="Disordered" evidence="4">
    <location>
        <begin position="316"/>
        <end position="512"/>
    </location>
</feature>
<dbReference type="InterPro" id="IPR036787">
    <property type="entry name" value="T_IF-3_N_sf"/>
</dbReference>
<evidence type="ECO:0000256" key="3">
    <source>
        <dbReference type="ARBA" id="ARBA00022917"/>
    </source>
</evidence>
<dbReference type="OrthoDB" id="21573at2759"/>
<reference evidence="6" key="2">
    <citation type="journal article" date="2023" name="Plants (Basel)">
        <title>Annotation of the Turnera subulata (Passifloraceae) Draft Genome Reveals the S-Locus Evolved after the Divergence of Turneroideae from Passifloroideae in a Stepwise Manner.</title>
        <authorList>
            <person name="Henning P.M."/>
            <person name="Roalson E.H."/>
            <person name="Mir W."/>
            <person name="McCubbin A.G."/>
            <person name="Shore J.S."/>
        </authorList>
    </citation>
    <scope>NUCLEOTIDE SEQUENCE</scope>
    <source>
        <strain evidence="6">F60SS</strain>
    </source>
</reference>
<evidence type="ECO:0000313" key="7">
    <source>
        <dbReference type="Proteomes" id="UP001141552"/>
    </source>
</evidence>
<evidence type="ECO:0000259" key="5">
    <source>
        <dbReference type="Pfam" id="PF05198"/>
    </source>
</evidence>
<organism evidence="6 7">
    <name type="scientific">Turnera subulata</name>
    <dbReference type="NCBI Taxonomy" id="218843"/>
    <lineage>
        <taxon>Eukaryota</taxon>
        <taxon>Viridiplantae</taxon>
        <taxon>Streptophyta</taxon>
        <taxon>Embryophyta</taxon>
        <taxon>Tracheophyta</taxon>
        <taxon>Spermatophyta</taxon>
        <taxon>Magnoliopsida</taxon>
        <taxon>eudicotyledons</taxon>
        <taxon>Gunneridae</taxon>
        <taxon>Pentapetalae</taxon>
        <taxon>rosids</taxon>
        <taxon>fabids</taxon>
        <taxon>Malpighiales</taxon>
        <taxon>Passifloraceae</taxon>
        <taxon>Turnera</taxon>
    </lineage>
</organism>
<dbReference type="SUPFAM" id="SSF54364">
    <property type="entry name" value="Translation initiation factor IF3, N-terminal domain"/>
    <property type="match status" value="1"/>
</dbReference>
<evidence type="ECO:0000313" key="6">
    <source>
        <dbReference type="EMBL" id="KAJ4822456.1"/>
    </source>
</evidence>
<sequence length="512" mass="56114">MAFLGRANQSRLKLLTQQFKRHYDQFPPLDSALKYGPRASSISSVAGNPVPGFCRGPTEFCYNNVRFFAAATFQFQRRVTKEENDTTGPRLNDQIRAQYVRLVSDEGHCIVSLGEALQRAKKLEVDLVEVQRNADPPVCKLMNFSKEMYLREQKAKELAKSKAGVTLRAGSYKEVRFAEKTEEKDLKMKADTVIRLMERGYRVKCVALSSQKQKKGPGPSDEDEVDNGLGAVLSRLTSLIEDVAVVESGPRLEKRQAYAIVRHVKFGPAKKGAAKKPKTAAKVTVKPAIASGPASSGSYAAFEEDDGDFGMATEDEITSEEDDVPDKNPVDVKRADSLPSSPLQPSFAAENRYERNEPRTQFPPTTPTDNRMDRRTPSRGEPQFSNQNRPPQAPTNPSHLVRERQQAGAVSSSPRNVRQPPNIAPNPPSPSDPSRTPSSGYGIFSSPVPNTPGKPSGASEVNKTAEANRYSNPKSNINNSQRVGATNGGQGRWGAFSRDDRNVNPGGVSKPN</sequence>
<accession>A0A9Q0F2M7</accession>
<dbReference type="GO" id="GO:0043022">
    <property type="term" value="F:ribosome binding"/>
    <property type="evidence" value="ECO:0007669"/>
    <property type="project" value="TreeGrafter"/>
</dbReference>
<dbReference type="GO" id="GO:0003743">
    <property type="term" value="F:translation initiation factor activity"/>
    <property type="evidence" value="ECO:0007669"/>
    <property type="project" value="UniProtKB-KW"/>
</dbReference>
<dbReference type="PANTHER" id="PTHR10938:SF4">
    <property type="entry name" value="TRANSLATION INITIATION FACTOR IF3-1, MITOCHONDRIAL"/>
    <property type="match status" value="1"/>
</dbReference>
<dbReference type="Gene3D" id="3.30.110.10">
    <property type="entry name" value="Translation initiation factor 3 (IF-3), C-terminal domain"/>
    <property type="match status" value="1"/>
</dbReference>
<evidence type="ECO:0000256" key="4">
    <source>
        <dbReference type="SAM" id="MobiDB-lite"/>
    </source>
</evidence>
<keyword evidence="7" id="KW-1185">Reference proteome</keyword>
<dbReference type="Proteomes" id="UP001141552">
    <property type="component" value="Unassembled WGS sequence"/>
</dbReference>
<protein>
    <recommendedName>
        <fullName evidence="5">Translation initiation factor 3 N-terminal domain-containing protein</fullName>
    </recommendedName>
</protein>
<name>A0A9Q0F2M7_9ROSI</name>
<dbReference type="AlphaFoldDB" id="A0A9Q0F2M7"/>
<dbReference type="Gene3D" id="3.10.20.80">
    <property type="entry name" value="Translation initiation factor 3 (IF-3), N-terminal domain"/>
    <property type="match status" value="1"/>
</dbReference>
<gene>
    <name evidence="6" type="ORF">Tsubulata_007015</name>
</gene>
<dbReference type="InterPro" id="IPR019814">
    <property type="entry name" value="Translation_initiation_fac_3_N"/>
</dbReference>
<reference evidence="6" key="1">
    <citation type="submission" date="2022-02" db="EMBL/GenBank/DDBJ databases">
        <authorList>
            <person name="Henning P.M."/>
            <person name="McCubbin A.G."/>
            <person name="Shore J.S."/>
        </authorList>
    </citation>
    <scope>NUCLEOTIDE SEQUENCE</scope>
    <source>
        <strain evidence="6">F60SS</strain>
        <tissue evidence="6">Leaves</tissue>
    </source>
</reference>
<evidence type="ECO:0000256" key="1">
    <source>
        <dbReference type="ARBA" id="ARBA00005439"/>
    </source>
</evidence>
<dbReference type="EMBL" id="JAKUCV010007671">
    <property type="protein sequence ID" value="KAJ4822456.1"/>
    <property type="molecule type" value="Genomic_DNA"/>
</dbReference>
<comment type="caution">
    <text evidence="6">The sequence shown here is derived from an EMBL/GenBank/DDBJ whole genome shotgun (WGS) entry which is preliminary data.</text>
</comment>
<dbReference type="InterPro" id="IPR036788">
    <property type="entry name" value="T_IF-3_C_sf"/>
</dbReference>
<feature type="compositionally biased region" description="Pro residues" evidence="4">
    <location>
        <begin position="422"/>
        <end position="431"/>
    </location>
</feature>
<proteinExistence type="inferred from homology"/>